<sequence length="79" mass="8597">MGVIRTSLYVVAAYIMTKLVSTCKGSITQHQTRKESVDRRIMLLSMIGATTAAAIARLARFAAMALAAVVLEDIVFDHK</sequence>
<organism evidence="2 3">
    <name type="scientific">Apiospora arundinis</name>
    <dbReference type="NCBI Taxonomy" id="335852"/>
    <lineage>
        <taxon>Eukaryota</taxon>
        <taxon>Fungi</taxon>
        <taxon>Dikarya</taxon>
        <taxon>Ascomycota</taxon>
        <taxon>Pezizomycotina</taxon>
        <taxon>Sordariomycetes</taxon>
        <taxon>Xylariomycetidae</taxon>
        <taxon>Amphisphaeriales</taxon>
        <taxon>Apiosporaceae</taxon>
        <taxon>Apiospora</taxon>
    </lineage>
</organism>
<dbReference type="Proteomes" id="UP001390339">
    <property type="component" value="Unassembled WGS sequence"/>
</dbReference>
<proteinExistence type="predicted"/>
<name>A0ABR2HZ48_9PEZI</name>
<keyword evidence="1" id="KW-0812">Transmembrane</keyword>
<keyword evidence="1" id="KW-1133">Transmembrane helix</keyword>
<reference evidence="2 3" key="1">
    <citation type="journal article" date="2024" name="IMA Fungus">
        <title>Apiospora arundinis, a panoply of carbohydrate-active enzymes and secondary metabolites.</title>
        <authorList>
            <person name="Sorensen T."/>
            <person name="Petersen C."/>
            <person name="Muurmann A.T."/>
            <person name="Christiansen J.V."/>
            <person name="Brundto M.L."/>
            <person name="Overgaard C.K."/>
            <person name="Boysen A.T."/>
            <person name="Wollenberg R.D."/>
            <person name="Larsen T.O."/>
            <person name="Sorensen J.L."/>
            <person name="Nielsen K.L."/>
            <person name="Sondergaard T.E."/>
        </authorList>
    </citation>
    <scope>NUCLEOTIDE SEQUENCE [LARGE SCALE GENOMIC DNA]</scope>
    <source>
        <strain evidence="2 3">AAU 773</strain>
    </source>
</reference>
<gene>
    <name evidence="2" type="ORF">PGQ11_011256</name>
</gene>
<comment type="caution">
    <text evidence="2">The sequence shown here is derived from an EMBL/GenBank/DDBJ whole genome shotgun (WGS) entry which is preliminary data.</text>
</comment>
<accession>A0ABR2HZ48</accession>
<protein>
    <recommendedName>
        <fullName evidence="4">Secreted protein</fullName>
    </recommendedName>
</protein>
<keyword evidence="1" id="KW-0472">Membrane</keyword>
<feature type="transmembrane region" description="Helical" evidence="1">
    <location>
        <begin position="41"/>
        <end position="71"/>
    </location>
</feature>
<evidence type="ECO:0000256" key="1">
    <source>
        <dbReference type="SAM" id="Phobius"/>
    </source>
</evidence>
<dbReference type="EMBL" id="JAPCWZ010000007">
    <property type="protein sequence ID" value="KAK8855344.1"/>
    <property type="molecule type" value="Genomic_DNA"/>
</dbReference>
<keyword evidence="3" id="KW-1185">Reference proteome</keyword>
<evidence type="ECO:0000313" key="3">
    <source>
        <dbReference type="Proteomes" id="UP001390339"/>
    </source>
</evidence>
<evidence type="ECO:0000313" key="2">
    <source>
        <dbReference type="EMBL" id="KAK8855344.1"/>
    </source>
</evidence>
<evidence type="ECO:0008006" key="4">
    <source>
        <dbReference type="Google" id="ProtNLM"/>
    </source>
</evidence>